<dbReference type="PANTHER" id="PTHR42052:SF1">
    <property type="entry name" value="ABM DOMAIN-CONTAINING PROTEIN"/>
    <property type="match status" value="1"/>
</dbReference>
<name>A0ABR4FWG2_9EURO</name>
<dbReference type="EMBL" id="JBFTWV010000094">
    <property type="protein sequence ID" value="KAL2787574.1"/>
    <property type="molecule type" value="Genomic_DNA"/>
</dbReference>
<reference evidence="1 2" key="1">
    <citation type="submission" date="2024-07" db="EMBL/GenBank/DDBJ databases">
        <title>Section-level genome sequencing and comparative genomics of Aspergillus sections Usti and Cavernicolus.</title>
        <authorList>
            <consortium name="Lawrence Berkeley National Laboratory"/>
            <person name="Nybo J.L."/>
            <person name="Vesth T.C."/>
            <person name="Theobald S."/>
            <person name="Frisvad J.C."/>
            <person name="Larsen T.O."/>
            <person name="Kjaerboelling I."/>
            <person name="Rothschild-Mancinelli K."/>
            <person name="Lyhne E.K."/>
            <person name="Kogle M.E."/>
            <person name="Barry K."/>
            <person name="Clum A."/>
            <person name="Na H."/>
            <person name="Ledsgaard L."/>
            <person name="Lin J."/>
            <person name="Lipzen A."/>
            <person name="Kuo A."/>
            <person name="Riley R."/>
            <person name="Mondo S."/>
            <person name="Labutti K."/>
            <person name="Haridas S."/>
            <person name="Pangalinan J."/>
            <person name="Salamov A.A."/>
            <person name="Simmons B.A."/>
            <person name="Magnuson J.K."/>
            <person name="Chen J."/>
            <person name="Drula E."/>
            <person name="Henrissat B."/>
            <person name="Wiebenga A."/>
            <person name="Lubbers R.J."/>
            <person name="Gomes A.C."/>
            <person name="Makela M.R."/>
            <person name="Stajich J."/>
            <person name="Grigoriev I.V."/>
            <person name="Mortensen U.H."/>
            <person name="De Vries R.P."/>
            <person name="Baker S.E."/>
            <person name="Andersen M.R."/>
        </authorList>
    </citation>
    <scope>NUCLEOTIDE SEQUENCE [LARGE SCALE GENOMIC DNA]</scope>
    <source>
        <strain evidence="1 2">CBS 209.92</strain>
    </source>
</reference>
<sequence>MPVHELACLRLKNGHPLTSPGNEGTLRKLRAGILEQARYTNSATHVLSQIEDPSVFYILGNWESVSQHVDEWIPCKKNQTIMGGLAEDVELVFLEHLEIPSSDAMGNAGEVPLTADVIAIGRYFVSHGEKEAFRGTLNETKHRLERFNEGKGLCGGWREDKEVGDEGHAKEEFVLFSGWTSVDEHMQFAESEGFKDFVRIKEFLKGAEIKHATVVFSSHP</sequence>
<evidence type="ECO:0008006" key="3">
    <source>
        <dbReference type="Google" id="ProtNLM"/>
    </source>
</evidence>
<organism evidence="1 2">
    <name type="scientific">Aspergillus keveii</name>
    <dbReference type="NCBI Taxonomy" id="714993"/>
    <lineage>
        <taxon>Eukaryota</taxon>
        <taxon>Fungi</taxon>
        <taxon>Dikarya</taxon>
        <taxon>Ascomycota</taxon>
        <taxon>Pezizomycotina</taxon>
        <taxon>Eurotiomycetes</taxon>
        <taxon>Eurotiomycetidae</taxon>
        <taxon>Eurotiales</taxon>
        <taxon>Aspergillaceae</taxon>
        <taxon>Aspergillus</taxon>
        <taxon>Aspergillus subgen. Nidulantes</taxon>
    </lineage>
</organism>
<protein>
    <recommendedName>
        <fullName evidence="3">ABM domain-containing protein</fullName>
    </recommendedName>
</protein>
<accession>A0ABR4FWG2</accession>
<evidence type="ECO:0000313" key="2">
    <source>
        <dbReference type="Proteomes" id="UP001610563"/>
    </source>
</evidence>
<dbReference type="PANTHER" id="PTHR42052">
    <property type="entry name" value="ABM DOMAIN-CONTAINING PROTEIN"/>
    <property type="match status" value="1"/>
</dbReference>
<evidence type="ECO:0000313" key="1">
    <source>
        <dbReference type="EMBL" id="KAL2787574.1"/>
    </source>
</evidence>
<proteinExistence type="predicted"/>
<comment type="caution">
    <text evidence="1">The sequence shown here is derived from an EMBL/GenBank/DDBJ whole genome shotgun (WGS) entry which is preliminary data.</text>
</comment>
<dbReference type="Proteomes" id="UP001610563">
    <property type="component" value="Unassembled WGS sequence"/>
</dbReference>
<gene>
    <name evidence="1" type="ORF">BJX66DRAFT_310660</name>
</gene>
<dbReference type="Gene3D" id="3.30.70.100">
    <property type="match status" value="2"/>
</dbReference>
<keyword evidence="2" id="KW-1185">Reference proteome</keyword>